<comment type="similarity">
    <text evidence="1">Belongs to the class IV-like SAM-binding methyltransferase superfamily. RNA methyltransferase TrmH family.</text>
</comment>
<comment type="caution">
    <text evidence="7">The sequence shown here is derived from an EMBL/GenBank/DDBJ whole genome shotgun (WGS) entry which is preliminary data.</text>
</comment>
<dbReference type="Proteomes" id="UP001589733">
    <property type="component" value="Unassembled WGS sequence"/>
</dbReference>
<dbReference type="InterPro" id="IPR029026">
    <property type="entry name" value="tRNA_m1G_MTases_N"/>
</dbReference>
<evidence type="ECO:0000256" key="1">
    <source>
        <dbReference type="ARBA" id="ARBA00007228"/>
    </source>
</evidence>
<accession>A0ABV6AXV3</accession>
<dbReference type="SUPFAM" id="SSF55315">
    <property type="entry name" value="L30e-like"/>
    <property type="match status" value="1"/>
</dbReference>
<evidence type="ECO:0000259" key="5">
    <source>
        <dbReference type="Pfam" id="PF00588"/>
    </source>
</evidence>
<evidence type="ECO:0000256" key="4">
    <source>
        <dbReference type="SAM" id="MobiDB-lite"/>
    </source>
</evidence>
<evidence type="ECO:0000256" key="3">
    <source>
        <dbReference type="ARBA" id="ARBA00022679"/>
    </source>
</evidence>
<dbReference type="Gene3D" id="3.30.1330.30">
    <property type="match status" value="1"/>
</dbReference>
<feature type="domain" description="tRNA/rRNA methyltransferase SpoU type" evidence="5">
    <location>
        <begin position="115"/>
        <end position="260"/>
    </location>
</feature>
<dbReference type="RefSeq" id="WP_380009029.1">
    <property type="nucleotide sequence ID" value="NZ_JBHLYR010000031.1"/>
</dbReference>
<dbReference type="PANTHER" id="PTHR43191:SF2">
    <property type="entry name" value="RRNA METHYLTRANSFERASE 3, MITOCHONDRIAL"/>
    <property type="match status" value="1"/>
</dbReference>
<feature type="region of interest" description="Disordered" evidence="4">
    <location>
        <begin position="268"/>
        <end position="288"/>
    </location>
</feature>
<dbReference type="InterPro" id="IPR051259">
    <property type="entry name" value="rRNA_Methyltransferase"/>
</dbReference>
<dbReference type="PANTHER" id="PTHR43191">
    <property type="entry name" value="RRNA METHYLTRANSFERASE 3"/>
    <property type="match status" value="1"/>
</dbReference>
<protein>
    <submittedName>
        <fullName evidence="7">TrmH family RNA methyltransferase</fullName>
    </submittedName>
</protein>
<evidence type="ECO:0000313" key="7">
    <source>
        <dbReference type="EMBL" id="MFB9992341.1"/>
    </source>
</evidence>
<dbReference type="Gene3D" id="3.40.1280.10">
    <property type="match status" value="1"/>
</dbReference>
<keyword evidence="8" id="KW-1185">Reference proteome</keyword>
<evidence type="ECO:0000256" key="2">
    <source>
        <dbReference type="ARBA" id="ARBA00022603"/>
    </source>
</evidence>
<dbReference type="SUPFAM" id="SSF75217">
    <property type="entry name" value="alpha/beta knot"/>
    <property type="match status" value="1"/>
</dbReference>
<dbReference type="InterPro" id="IPR029064">
    <property type="entry name" value="Ribosomal_eL30-like_sf"/>
</dbReference>
<dbReference type="InterPro" id="IPR053888">
    <property type="entry name" value="MRM3-like_sub_bind"/>
</dbReference>
<reference evidence="7 8" key="1">
    <citation type="submission" date="2024-09" db="EMBL/GenBank/DDBJ databases">
        <authorList>
            <person name="Sun Q."/>
            <person name="Mori K."/>
        </authorList>
    </citation>
    <scope>NUCLEOTIDE SEQUENCE [LARGE SCALE GENOMIC DNA]</scope>
    <source>
        <strain evidence="7 8">JCM 13503</strain>
    </source>
</reference>
<keyword evidence="3" id="KW-0808">Transferase</keyword>
<feature type="domain" description="MRM3-like substrate binding" evidence="6">
    <location>
        <begin position="12"/>
        <end position="97"/>
    </location>
</feature>
<dbReference type="Pfam" id="PF00588">
    <property type="entry name" value="SpoU_methylase"/>
    <property type="match status" value="1"/>
</dbReference>
<gene>
    <name evidence="7" type="ORF">ACFFLM_10235</name>
</gene>
<organism evidence="7 8">
    <name type="scientific">Deinococcus oregonensis</name>
    <dbReference type="NCBI Taxonomy" id="1805970"/>
    <lineage>
        <taxon>Bacteria</taxon>
        <taxon>Thermotogati</taxon>
        <taxon>Deinococcota</taxon>
        <taxon>Deinococci</taxon>
        <taxon>Deinococcales</taxon>
        <taxon>Deinococcaceae</taxon>
        <taxon>Deinococcus</taxon>
    </lineage>
</organism>
<dbReference type="InterPro" id="IPR001537">
    <property type="entry name" value="SpoU_MeTrfase"/>
</dbReference>
<evidence type="ECO:0000259" key="6">
    <source>
        <dbReference type="Pfam" id="PF22435"/>
    </source>
</evidence>
<dbReference type="GO" id="GO:0032259">
    <property type="term" value="P:methylation"/>
    <property type="evidence" value="ECO:0007669"/>
    <property type="project" value="UniProtKB-KW"/>
</dbReference>
<proteinExistence type="inferred from homology"/>
<dbReference type="Pfam" id="PF22435">
    <property type="entry name" value="MRM3-like_sub_bind"/>
    <property type="match status" value="1"/>
</dbReference>
<dbReference type="EMBL" id="JBHLYR010000031">
    <property type="protein sequence ID" value="MFB9992341.1"/>
    <property type="molecule type" value="Genomic_DNA"/>
</dbReference>
<keyword evidence="2 7" id="KW-0489">Methyltransferase</keyword>
<dbReference type="GO" id="GO:0008168">
    <property type="term" value="F:methyltransferase activity"/>
    <property type="evidence" value="ECO:0007669"/>
    <property type="project" value="UniProtKB-KW"/>
</dbReference>
<dbReference type="InterPro" id="IPR029028">
    <property type="entry name" value="Alpha/beta_knot_MTases"/>
</dbReference>
<feature type="compositionally biased region" description="Low complexity" evidence="4">
    <location>
        <begin position="271"/>
        <end position="288"/>
    </location>
</feature>
<evidence type="ECO:0000313" key="8">
    <source>
        <dbReference type="Proteomes" id="UP001589733"/>
    </source>
</evidence>
<sequence length="288" mass="30389">MTVPDVITSLQNALVKRLVRLRTRRERELDGVIVVEGAREATRALASGVRPSLIVTCPALYSPEAQAVAHTLTGERAELSRTAFEKVSGRENPDGLLMVAPTPTPQLPDPAEQAVVVVLHGLEKPGNVGAILRSADAAGAHAVLVLGRGADPYGPNVIRASQGSVFRVPTAVVTEEEAWGWLLEHGFTTVACTPDAPQAYWDAPLTGRVALLLGTEHEGLPEEWRTSRSSSSLSVSIPMHAAPGGADSLNVSTAAALVLFECVRQRRTPFSPSTQSSSSTQAASEVSP</sequence>
<name>A0ABV6AXV3_9DEIO</name>